<comment type="caution">
    <text evidence="1">The sequence shown here is derived from an EMBL/GenBank/DDBJ whole genome shotgun (WGS) entry which is preliminary data.</text>
</comment>
<dbReference type="EMBL" id="JAEQNB010000001">
    <property type="protein sequence ID" value="MBL0386108.1"/>
    <property type="molecule type" value="Genomic_DNA"/>
</dbReference>
<dbReference type="Proteomes" id="UP000602284">
    <property type="component" value="Unassembled WGS sequence"/>
</dbReference>
<sequence length="135" mass="15249">MSMNPPVQVNYDIKSMERCVSATFAFGPTSLNNPYFTVYFIVNNAGIVAIYDKSMPVANANPNENNEVPFVDQLKTNSIAVKQGSNKYEILRFIHEELERIGEKLQREGRPMSDADITKLMTKIARVYEGEAPQQ</sequence>
<reference evidence="1 2" key="1">
    <citation type="submission" date="2021-01" db="EMBL/GenBank/DDBJ databases">
        <title>Tumebacillus sp. strain ITR2 16S ribosomal RNA gene Genome sequencing and assembly.</title>
        <authorList>
            <person name="Kang M."/>
        </authorList>
    </citation>
    <scope>NUCLEOTIDE SEQUENCE [LARGE SCALE GENOMIC DNA]</scope>
    <source>
        <strain evidence="1 2">ITR2</strain>
    </source>
</reference>
<dbReference type="RefSeq" id="WP_201631959.1">
    <property type="nucleotide sequence ID" value="NZ_JAEQNB010000001.1"/>
</dbReference>
<protein>
    <submittedName>
        <fullName evidence="1">Uncharacterized protein</fullName>
    </submittedName>
</protein>
<accession>A0ABS1J768</accession>
<organism evidence="1 2">
    <name type="scientific">Tumebacillus amylolyticus</name>
    <dbReference type="NCBI Taxonomy" id="2801339"/>
    <lineage>
        <taxon>Bacteria</taxon>
        <taxon>Bacillati</taxon>
        <taxon>Bacillota</taxon>
        <taxon>Bacilli</taxon>
        <taxon>Bacillales</taxon>
        <taxon>Alicyclobacillaceae</taxon>
        <taxon>Tumebacillus</taxon>
    </lineage>
</organism>
<keyword evidence="2" id="KW-1185">Reference proteome</keyword>
<name>A0ABS1J768_9BACL</name>
<evidence type="ECO:0000313" key="2">
    <source>
        <dbReference type="Proteomes" id="UP000602284"/>
    </source>
</evidence>
<proteinExistence type="predicted"/>
<gene>
    <name evidence="1" type="ORF">JJB07_05520</name>
</gene>
<evidence type="ECO:0000313" key="1">
    <source>
        <dbReference type="EMBL" id="MBL0386108.1"/>
    </source>
</evidence>